<dbReference type="RefSeq" id="WP_222200061.1">
    <property type="nucleotide sequence ID" value="NZ_JAIMFO010000010.1"/>
</dbReference>
<keyword evidence="3" id="KW-1185">Reference proteome</keyword>
<comment type="caution">
    <text evidence="2">The sequence shown here is derived from an EMBL/GenBank/DDBJ whole genome shotgun (WGS) entry which is preliminary data.</text>
</comment>
<dbReference type="Proteomes" id="UP000700908">
    <property type="component" value="Unassembled WGS sequence"/>
</dbReference>
<sequence>MSWPMVDMADPEAVRRRALEYLDLCAQYDTKPLVSGLCIVMGTNRDEVTKWAKGQKTSLGYRLSPESSLELQNALANLEVLWEFAMQNNGYRNPVTGIFLGKNNFNYKDISETVIRHESASAGPSRAQLAEKYAAALPAEDVRVEDPDEPKRLSSGD</sequence>
<organism evidence="2 3">
    <name type="scientific">Collinsella ureilytica</name>
    <dbReference type="NCBI Taxonomy" id="2869515"/>
    <lineage>
        <taxon>Bacteria</taxon>
        <taxon>Bacillati</taxon>
        <taxon>Actinomycetota</taxon>
        <taxon>Coriobacteriia</taxon>
        <taxon>Coriobacteriales</taxon>
        <taxon>Coriobacteriaceae</taxon>
        <taxon>Collinsella</taxon>
    </lineage>
</organism>
<accession>A0ABS7MM23</accession>
<name>A0ABS7MM23_9ACTN</name>
<reference evidence="2 3" key="1">
    <citation type="submission" date="2021-08" db="EMBL/GenBank/DDBJ databases">
        <title>Collinsella faecalis sp. nov. isolated from swine faeces.</title>
        <authorList>
            <person name="Oh B.S."/>
            <person name="Lee J.H."/>
        </authorList>
    </citation>
    <scope>NUCLEOTIDE SEQUENCE [LARGE SCALE GENOMIC DNA]</scope>
    <source>
        <strain evidence="2 3">AGMB00827</strain>
    </source>
</reference>
<evidence type="ECO:0000256" key="1">
    <source>
        <dbReference type="SAM" id="MobiDB-lite"/>
    </source>
</evidence>
<gene>
    <name evidence="2" type="ORF">K6V98_08260</name>
</gene>
<feature type="region of interest" description="Disordered" evidence="1">
    <location>
        <begin position="138"/>
        <end position="157"/>
    </location>
</feature>
<dbReference type="EMBL" id="JAIMFO010000010">
    <property type="protein sequence ID" value="MBY4798337.1"/>
    <property type="molecule type" value="Genomic_DNA"/>
</dbReference>
<feature type="compositionally biased region" description="Basic and acidic residues" evidence="1">
    <location>
        <begin position="140"/>
        <end position="157"/>
    </location>
</feature>
<protein>
    <submittedName>
        <fullName evidence="2">Uncharacterized protein</fullName>
    </submittedName>
</protein>
<evidence type="ECO:0000313" key="3">
    <source>
        <dbReference type="Proteomes" id="UP000700908"/>
    </source>
</evidence>
<evidence type="ECO:0000313" key="2">
    <source>
        <dbReference type="EMBL" id="MBY4798337.1"/>
    </source>
</evidence>
<proteinExistence type="predicted"/>